<dbReference type="Gene3D" id="3.30.420.10">
    <property type="entry name" value="Ribonuclease H-like superfamily/Ribonuclease H"/>
    <property type="match status" value="1"/>
</dbReference>
<protein>
    <recommendedName>
        <fullName evidence="1">Integrase catalytic domain-containing protein</fullName>
    </recommendedName>
</protein>
<dbReference type="EMBL" id="CM018213">
    <property type="protein sequence ID" value="KAB2051983.1"/>
    <property type="molecule type" value="Genomic_DNA"/>
</dbReference>
<reference evidence="3" key="1">
    <citation type="journal article" date="2020" name="Nat. Genet.">
        <title>Genomic diversifications of five Gossypium allopolyploid species and their impact on cotton improvement.</title>
        <authorList>
            <person name="Chen Z.J."/>
            <person name="Sreedasyam A."/>
            <person name="Ando A."/>
            <person name="Song Q."/>
            <person name="De Santiago L.M."/>
            <person name="Hulse-Kemp A.M."/>
            <person name="Ding M."/>
            <person name="Ye W."/>
            <person name="Kirkbride R.C."/>
            <person name="Jenkins J."/>
            <person name="Plott C."/>
            <person name="Lovell J."/>
            <person name="Lin Y.M."/>
            <person name="Vaughn R."/>
            <person name="Liu B."/>
            <person name="Simpson S."/>
            <person name="Scheffler B.E."/>
            <person name="Wen L."/>
            <person name="Saski C.A."/>
            <person name="Grover C.E."/>
            <person name="Hu G."/>
            <person name="Conover J.L."/>
            <person name="Carlson J.W."/>
            <person name="Shu S."/>
            <person name="Boston L.B."/>
            <person name="Williams M."/>
            <person name="Peterson D.G."/>
            <person name="McGee K."/>
            <person name="Jones D.C."/>
            <person name="Wendel J.F."/>
            <person name="Stelly D.M."/>
            <person name="Grimwood J."/>
            <person name="Schmutz J."/>
        </authorList>
    </citation>
    <scope>NUCLEOTIDE SEQUENCE [LARGE SCALE GENOMIC DNA]</scope>
    <source>
        <strain evidence="3">cv. 3-79</strain>
    </source>
</reference>
<dbReference type="PROSITE" id="PS50994">
    <property type="entry name" value="INTEGRASE"/>
    <property type="match status" value="1"/>
</dbReference>
<dbReference type="Proteomes" id="UP000327439">
    <property type="component" value="Chromosome A12"/>
</dbReference>
<evidence type="ECO:0000313" key="2">
    <source>
        <dbReference type="EMBL" id="KAB2051983.1"/>
    </source>
</evidence>
<keyword evidence="3" id="KW-1185">Reference proteome</keyword>
<dbReference type="InterPro" id="IPR012337">
    <property type="entry name" value="RNaseH-like_sf"/>
</dbReference>
<evidence type="ECO:0000313" key="3">
    <source>
        <dbReference type="Proteomes" id="UP000327439"/>
    </source>
</evidence>
<dbReference type="OrthoDB" id="115950at2759"/>
<dbReference type="InterPro" id="IPR001584">
    <property type="entry name" value="Integrase_cat-core"/>
</dbReference>
<organism evidence="2 3">
    <name type="scientific">Gossypium barbadense</name>
    <name type="common">Sea Island cotton</name>
    <name type="synonym">Hibiscus barbadensis</name>
    <dbReference type="NCBI Taxonomy" id="3634"/>
    <lineage>
        <taxon>Eukaryota</taxon>
        <taxon>Viridiplantae</taxon>
        <taxon>Streptophyta</taxon>
        <taxon>Embryophyta</taxon>
        <taxon>Tracheophyta</taxon>
        <taxon>Spermatophyta</taxon>
        <taxon>Magnoliopsida</taxon>
        <taxon>eudicotyledons</taxon>
        <taxon>Gunneridae</taxon>
        <taxon>Pentapetalae</taxon>
        <taxon>rosids</taxon>
        <taxon>malvids</taxon>
        <taxon>Malvales</taxon>
        <taxon>Malvaceae</taxon>
        <taxon>Malvoideae</taxon>
        <taxon>Gossypium</taxon>
    </lineage>
</organism>
<dbReference type="GO" id="GO:0015074">
    <property type="term" value="P:DNA integration"/>
    <property type="evidence" value="ECO:0007669"/>
    <property type="project" value="InterPro"/>
</dbReference>
<dbReference type="GO" id="GO:0003676">
    <property type="term" value="F:nucleic acid binding"/>
    <property type="evidence" value="ECO:0007669"/>
    <property type="project" value="InterPro"/>
</dbReference>
<evidence type="ECO:0000259" key="1">
    <source>
        <dbReference type="PROSITE" id="PS50994"/>
    </source>
</evidence>
<name>A0A5J5T8H8_GOSBA</name>
<dbReference type="SUPFAM" id="SSF53098">
    <property type="entry name" value="Ribonuclease H-like"/>
    <property type="match status" value="1"/>
</dbReference>
<sequence>MKLNLSNDGLILAKLRARPVSIQQICEAQKNDSEMQAKRAQCESGSNTDFQIISDDCLMFRDRPVMVPEWKWDRIMMDFMTSLPLTPKKKDTVWVVVNRLKKMAHFISIHTDYSLDKLAELYISEIVRLHGVPISIISNRDPKFTSRFWKQLKEALGMKLNFSTAFHP</sequence>
<dbReference type="PANTHER" id="PTHR35046">
    <property type="entry name" value="ZINC KNUCKLE (CCHC-TYPE) FAMILY PROTEIN"/>
    <property type="match status" value="1"/>
</dbReference>
<proteinExistence type="predicted"/>
<dbReference type="InterPro" id="IPR036397">
    <property type="entry name" value="RNaseH_sf"/>
</dbReference>
<accession>A0A5J5T8H8</accession>
<gene>
    <name evidence="2" type="ORF">ES319_A12G089300v1</name>
</gene>
<feature type="domain" description="Integrase catalytic" evidence="1">
    <location>
        <begin position="60"/>
        <end position="168"/>
    </location>
</feature>
<dbReference type="AlphaFoldDB" id="A0A5J5T8H8"/>
<dbReference type="PANTHER" id="PTHR35046:SF26">
    <property type="entry name" value="RNA-DIRECTED DNA POLYMERASE"/>
    <property type="match status" value="1"/>
</dbReference>